<name>A0A7Y0EEB3_9CLOT</name>
<keyword evidence="1" id="KW-0472">Membrane</keyword>
<dbReference type="RefSeq" id="WP_169296417.1">
    <property type="nucleotide sequence ID" value="NZ_JABBNI010000008.1"/>
</dbReference>
<gene>
    <name evidence="2" type="ORF">HBE96_03705</name>
</gene>
<dbReference type="InterPro" id="IPR047928">
    <property type="entry name" value="Perm_prefix_1"/>
</dbReference>
<evidence type="ECO:0000313" key="2">
    <source>
        <dbReference type="EMBL" id="NMM61806.1"/>
    </source>
</evidence>
<evidence type="ECO:0000313" key="3">
    <source>
        <dbReference type="Proteomes" id="UP000537131"/>
    </source>
</evidence>
<keyword evidence="1" id="KW-1133">Transmembrane helix</keyword>
<keyword evidence="1" id="KW-0812">Transmembrane</keyword>
<organism evidence="2 3">
    <name type="scientific">Clostridium muellerianum</name>
    <dbReference type="NCBI Taxonomy" id="2716538"/>
    <lineage>
        <taxon>Bacteria</taxon>
        <taxon>Bacillati</taxon>
        <taxon>Bacillota</taxon>
        <taxon>Clostridia</taxon>
        <taxon>Eubacteriales</taxon>
        <taxon>Clostridiaceae</taxon>
        <taxon>Clostridium</taxon>
    </lineage>
</organism>
<feature type="transmembrane region" description="Helical" evidence="1">
    <location>
        <begin position="81"/>
        <end position="103"/>
    </location>
</feature>
<evidence type="ECO:0000256" key="1">
    <source>
        <dbReference type="SAM" id="Phobius"/>
    </source>
</evidence>
<dbReference type="AlphaFoldDB" id="A0A7Y0EEB3"/>
<keyword evidence="3" id="KW-1185">Reference proteome</keyword>
<feature type="transmembrane region" description="Helical" evidence="1">
    <location>
        <begin position="251"/>
        <end position="270"/>
    </location>
</feature>
<sequence>MKKIDMYVDEICHNFDESDEEIETIKEEMKSHLYEEIEELKKQGFSEEESIEKSIKAFGKENNVVKEMNTIWKKENEFTKIILKGALATCITACLFMIVGVFYRSNNSVYVNSTSEYTINEVLKQISDNDNFKKDEIDKVLNKFNNKNNDGLYYVRIEKLKSTEYEYKKDISKNMIENAYEGKIIKGNIGIYYKETDLQKEKDLKSLYKLIETKQNPVNVAFKEIAYILFLFSGFILCMAFYSYIGEVSKIVCGIAILDFGLSGFIIASVDFPGNVKLATICIWTACLLAFIIFKICFNRKKNPE</sequence>
<accession>A0A7Y0EEB3</accession>
<feature type="transmembrane region" description="Helical" evidence="1">
    <location>
        <begin position="276"/>
        <end position="298"/>
    </location>
</feature>
<comment type="caution">
    <text evidence="2">The sequence shown here is derived from an EMBL/GenBank/DDBJ whole genome shotgun (WGS) entry which is preliminary data.</text>
</comment>
<protein>
    <submittedName>
        <fullName evidence="2">Uncharacterized protein</fullName>
    </submittedName>
</protein>
<dbReference type="Proteomes" id="UP000537131">
    <property type="component" value="Unassembled WGS sequence"/>
</dbReference>
<dbReference type="NCBIfam" id="NF038403">
    <property type="entry name" value="perm_prefix_1"/>
    <property type="match status" value="1"/>
</dbReference>
<reference evidence="2 3" key="1">
    <citation type="submission" date="2020-04" db="EMBL/GenBank/DDBJ databases">
        <authorList>
            <person name="Doyle D.A."/>
        </authorList>
    </citation>
    <scope>NUCLEOTIDE SEQUENCE [LARGE SCALE GENOMIC DNA]</scope>
    <source>
        <strain evidence="2 3">P21</strain>
    </source>
</reference>
<reference evidence="2 3" key="2">
    <citation type="submission" date="2020-06" db="EMBL/GenBank/DDBJ databases">
        <title>Complete Genome Sequence of Clostridium muelleri sp. nov. P21T, an Acid-Alcohol Producing Acetogen Isolated from Old Hay.</title>
        <authorList>
            <person name="Duncan K.E."/>
            <person name="Tanner R.S."/>
        </authorList>
    </citation>
    <scope>NUCLEOTIDE SEQUENCE [LARGE SCALE GENOMIC DNA]</scope>
    <source>
        <strain evidence="2 3">P21</strain>
    </source>
</reference>
<dbReference type="EMBL" id="JABBNI010000008">
    <property type="protein sequence ID" value="NMM61806.1"/>
    <property type="molecule type" value="Genomic_DNA"/>
</dbReference>
<proteinExistence type="predicted"/>
<feature type="transmembrane region" description="Helical" evidence="1">
    <location>
        <begin position="225"/>
        <end position="244"/>
    </location>
</feature>